<dbReference type="Pfam" id="PF04264">
    <property type="entry name" value="YceI"/>
    <property type="match status" value="1"/>
</dbReference>
<sequence length="187" mass="20131">MNRILTGLLGLALATGAHSETFTVDSGHAEIGFSVKHMMVSNTKGTFNTFEGTLDYDVKTKTLKSAEGSIEIGSIDTNNGKRDAHLKNADYFDVEKFPKMTFKSTSIKKTGEGEFDVSGNLNVLGIDRAVVLPIIINGPVEGKRGATLIGIECNTVLNRRDLGIDHGKPAMIADEVKISIEAEATFK</sequence>
<organism evidence="3 4">
    <name type="scientific">Pontiella desulfatans</name>
    <dbReference type="NCBI Taxonomy" id="2750659"/>
    <lineage>
        <taxon>Bacteria</taxon>
        <taxon>Pseudomonadati</taxon>
        <taxon>Kiritimatiellota</taxon>
        <taxon>Kiritimatiellia</taxon>
        <taxon>Kiritimatiellales</taxon>
        <taxon>Pontiellaceae</taxon>
        <taxon>Pontiella</taxon>
    </lineage>
</organism>
<name>A0A6C2U0Q4_PONDE</name>
<dbReference type="EMBL" id="CAAHFG010000001">
    <property type="protein sequence ID" value="VGO13453.1"/>
    <property type="molecule type" value="Genomic_DNA"/>
</dbReference>
<dbReference type="SMART" id="SM00867">
    <property type="entry name" value="YceI"/>
    <property type="match status" value="1"/>
</dbReference>
<evidence type="ECO:0000313" key="4">
    <source>
        <dbReference type="Proteomes" id="UP000366872"/>
    </source>
</evidence>
<evidence type="ECO:0000313" key="3">
    <source>
        <dbReference type="EMBL" id="VGO13453.1"/>
    </source>
</evidence>
<reference evidence="3 4" key="1">
    <citation type="submission" date="2019-04" db="EMBL/GenBank/DDBJ databases">
        <authorList>
            <person name="Van Vliet M D."/>
        </authorList>
    </citation>
    <scope>NUCLEOTIDE SEQUENCE [LARGE SCALE GENOMIC DNA]</scope>
    <source>
        <strain evidence="3 4">F1</strain>
    </source>
</reference>
<dbReference type="AlphaFoldDB" id="A0A6C2U0Q4"/>
<dbReference type="SUPFAM" id="SSF101874">
    <property type="entry name" value="YceI-like"/>
    <property type="match status" value="1"/>
</dbReference>
<dbReference type="PANTHER" id="PTHR34406:SF1">
    <property type="entry name" value="PROTEIN YCEI"/>
    <property type="match status" value="1"/>
</dbReference>
<evidence type="ECO:0000259" key="2">
    <source>
        <dbReference type="SMART" id="SM00867"/>
    </source>
</evidence>
<dbReference type="RefSeq" id="WP_136079025.1">
    <property type="nucleotide sequence ID" value="NZ_CAAHFG010000001.1"/>
</dbReference>
<dbReference type="Gene3D" id="2.40.128.110">
    <property type="entry name" value="Lipid/polyisoprenoid-binding, YceI-like"/>
    <property type="match status" value="1"/>
</dbReference>
<dbReference type="InterPro" id="IPR007372">
    <property type="entry name" value="Lipid/polyisoprenoid-bd_YceI"/>
</dbReference>
<evidence type="ECO:0000256" key="1">
    <source>
        <dbReference type="SAM" id="SignalP"/>
    </source>
</evidence>
<dbReference type="PANTHER" id="PTHR34406">
    <property type="entry name" value="PROTEIN YCEI"/>
    <property type="match status" value="1"/>
</dbReference>
<keyword evidence="1" id="KW-0732">Signal</keyword>
<gene>
    <name evidence="3" type="ORF">PDESU_02010</name>
</gene>
<proteinExistence type="predicted"/>
<keyword evidence="4" id="KW-1185">Reference proteome</keyword>
<feature type="signal peptide" evidence="1">
    <location>
        <begin position="1"/>
        <end position="19"/>
    </location>
</feature>
<dbReference type="InterPro" id="IPR036761">
    <property type="entry name" value="TTHA0802/YceI-like_sf"/>
</dbReference>
<accession>A0A6C2U0Q4</accession>
<feature type="chain" id="PRO_5025422445" description="Lipid/polyisoprenoid-binding YceI-like domain-containing protein" evidence="1">
    <location>
        <begin position="20"/>
        <end position="187"/>
    </location>
</feature>
<feature type="domain" description="Lipid/polyisoprenoid-binding YceI-like" evidence="2">
    <location>
        <begin position="21"/>
        <end position="185"/>
    </location>
</feature>
<dbReference type="Proteomes" id="UP000366872">
    <property type="component" value="Unassembled WGS sequence"/>
</dbReference>
<protein>
    <recommendedName>
        <fullName evidence="2">Lipid/polyisoprenoid-binding YceI-like domain-containing protein</fullName>
    </recommendedName>
</protein>